<keyword evidence="6" id="KW-0457">Lysine biosynthesis</keyword>
<dbReference type="SUPFAM" id="SSF51161">
    <property type="entry name" value="Trimeric LpxA-like enzymes"/>
    <property type="match status" value="1"/>
</dbReference>
<comment type="similarity">
    <text evidence="1">Belongs to the transferase hexapeptide repeat family.</text>
</comment>
<dbReference type="Pfam" id="PF00132">
    <property type="entry name" value="Hexapep"/>
    <property type="match status" value="1"/>
</dbReference>
<evidence type="ECO:0000256" key="6">
    <source>
        <dbReference type="ARBA" id="ARBA00023154"/>
    </source>
</evidence>
<keyword evidence="7" id="KW-0012">Acyltransferase</keyword>
<dbReference type="PANTHER" id="PTHR43300">
    <property type="entry name" value="ACETYLTRANSFERASE"/>
    <property type="match status" value="1"/>
</dbReference>
<protein>
    <submittedName>
        <fullName evidence="9">Acetyltransferase</fullName>
    </submittedName>
</protein>
<comment type="caution">
    <text evidence="9">The sequence shown here is derived from an EMBL/GenBank/DDBJ whole genome shotgun (WGS) entry which is preliminary data.</text>
</comment>
<dbReference type="InterPro" id="IPR050179">
    <property type="entry name" value="Trans_hexapeptide_repeat"/>
</dbReference>
<dbReference type="InterPro" id="IPR011004">
    <property type="entry name" value="Trimer_LpxA-like_sf"/>
</dbReference>
<gene>
    <name evidence="9" type="ORF">GCM10022395_21560</name>
</gene>
<evidence type="ECO:0000256" key="1">
    <source>
        <dbReference type="ARBA" id="ARBA00007274"/>
    </source>
</evidence>
<dbReference type="CDD" id="cd03360">
    <property type="entry name" value="LbH_AT_putative"/>
    <property type="match status" value="1"/>
</dbReference>
<accession>A0ABP6XSF7</accession>
<dbReference type="Proteomes" id="UP001500954">
    <property type="component" value="Unassembled WGS sequence"/>
</dbReference>
<dbReference type="Gene3D" id="2.160.10.10">
    <property type="entry name" value="Hexapeptide repeat proteins"/>
    <property type="match status" value="2"/>
</dbReference>
<dbReference type="PANTHER" id="PTHR43300:SF10">
    <property type="entry name" value="2,3,4,5-TETRAHYDROPYRIDINE-2,6-DICARBOXYLATE N-ACETYLTRANSFERASE"/>
    <property type="match status" value="1"/>
</dbReference>
<sequence length="215" mass="23077">MLIVGAKGFAKEILEVFHQLNDTESLVFFDDVNQNAPDMLYNAFPVCRALKEASLYFKEKDTRFTIGIGNPVLRKELYDKFIGIGGDFTSVVSPLAKIGNYDVYIGLGCNILEGVIISNDVYIGKGALIYYNAILTHDVVLGDFVEISPGATLLGRSKIGSFSSIGSNATILPDILIGNNVIVAAGAVVTKDVPSNCMVAGVPAVIKKELPPLNF</sequence>
<evidence type="ECO:0000256" key="4">
    <source>
        <dbReference type="ARBA" id="ARBA00022737"/>
    </source>
</evidence>
<dbReference type="InterPro" id="IPR018357">
    <property type="entry name" value="Hexapep_transf_CS"/>
</dbReference>
<organism evidence="9 10">
    <name type="scientific">Snuella lapsa</name>
    <dbReference type="NCBI Taxonomy" id="870481"/>
    <lineage>
        <taxon>Bacteria</taxon>
        <taxon>Pseudomonadati</taxon>
        <taxon>Bacteroidota</taxon>
        <taxon>Flavobacteriia</taxon>
        <taxon>Flavobacteriales</taxon>
        <taxon>Flavobacteriaceae</taxon>
        <taxon>Snuella</taxon>
    </lineage>
</organism>
<dbReference type="RefSeq" id="WP_345006045.1">
    <property type="nucleotide sequence ID" value="NZ_BAABCY010000060.1"/>
</dbReference>
<keyword evidence="2" id="KW-0028">Amino-acid biosynthesis</keyword>
<dbReference type="InterPro" id="IPR020019">
    <property type="entry name" value="AcTrfase_PglD-like"/>
</dbReference>
<evidence type="ECO:0000259" key="8">
    <source>
        <dbReference type="Pfam" id="PF17836"/>
    </source>
</evidence>
<evidence type="ECO:0000256" key="3">
    <source>
        <dbReference type="ARBA" id="ARBA00022679"/>
    </source>
</evidence>
<evidence type="ECO:0000313" key="10">
    <source>
        <dbReference type="Proteomes" id="UP001500954"/>
    </source>
</evidence>
<dbReference type="Gene3D" id="3.40.50.20">
    <property type="match status" value="1"/>
</dbReference>
<dbReference type="InterPro" id="IPR041561">
    <property type="entry name" value="PglD_N"/>
</dbReference>
<evidence type="ECO:0000256" key="2">
    <source>
        <dbReference type="ARBA" id="ARBA00022605"/>
    </source>
</evidence>
<dbReference type="NCBIfam" id="TIGR03570">
    <property type="entry name" value="NeuD_NnaD"/>
    <property type="match status" value="1"/>
</dbReference>
<keyword evidence="5" id="KW-0220">Diaminopimelate biosynthesis</keyword>
<keyword evidence="10" id="KW-1185">Reference proteome</keyword>
<keyword evidence="3" id="KW-0808">Transferase</keyword>
<reference evidence="10" key="1">
    <citation type="journal article" date="2019" name="Int. J. Syst. Evol. Microbiol.">
        <title>The Global Catalogue of Microorganisms (GCM) 10K type strain sequencing project: providing services to taxonomists for standard genome sequencing and annotation.</title>
        <authorList>
            <consortium name="The Broad Institute Genomics Platform"/>
            <consortium name="The Broad Institute Genome Sequencing Center for Infectious Disease"/>
            <person name="Wu L."/>
            <person name="Ma J."/>
        </authorList>
    </citation>
    <scope>NUCLEOTIDE SEQUENCE [LARGE SCALE GENOMIC DNA]</scope>
    <source>
        <strain evidence="10">JCM 17111</strain>
    </source>
</reference>
<feature type="domain" description="PglD N-terminal" evidence="8">
    <location>
        <begin position="2"/>
        <end position="81"/>
    </location>
</feature>
<dbReference type="PROSITE" id="PS00101">
    <property type="entry name" value="HEXAPEP_TRANSFERASES"/>
    <property type="match status" value="1"/>
</dbReference>
<evidence type="ECO:0000256" key="5">
    <source>
        <dbReference type="ARBA" id="ARBA00022915"/>
    </source>
</evidence>
<proteinExistence type="inferred from homology"/>
<evidence type="ECO:0000256" key="7">
    <source>
        <dbReference type="ARBA" id="ARBA00023315"/>
    </source>
</evidence>
<dbReference type="InterPro" id="IPR001451">
    <property type="entry name" value="Hexapep"/>
</dbReference>
<evidence type="ECO:0000313" key="9">
    <source>
        <dbReference type="EMBL" id="GAA3571851.1"/>
    </source>
</evidence>
<dbReference type="Pfam" id="PF17836">
    <property type="entry name" value="PglD_N"/>
    <property type="match status" value="1"/>
</dbReference>
<name>A0ABP6XSF7_9FLAO</name>
<dbReference type="EMBL" id="BAABCY010000060">
    <property type="protein sequence ID" value="GAA3571851.1"/>
    <property type="molecule type" value="Genomic_DNA"/>
</dbReference>
<keyword evidence="4" id="KW-0677">Repeat</keyword>